<accession>A0A1V9YCE8</accession>
<dbReference type="AlphaFoldDB" id="A0A1V9YCE8"/>
<organism evidence="1 2">
    <name type="scientific">Achlya hypogyna</name>
    <name type="common">Oomycete</name>
    <name type="synonym">Protoachlya hypogyna</name>
    <dbReference type="NCBI Taxonomy" id="1202772"/>
    <lineage>
        <taxon>Eukaryota</taxon>
        <taxon>Sar</taxon>
        <taxon>Stramenopiles</taxon>
        <taxon>Oomycota</taxon>
        <taxon>Saprolegniomycetes</taxon>
        <taxon>Saprolegniales</taxon>
        <taxon>Achlyaceae</taxon>
        <taxon>Achlya</taxon>
    </lineage>
</organism>
<evidence type="ECO:0000313" key="2">
    <source>
        <dbReference type="Proteomes" id="UP000243579"/>
    </source>
</evidence>
<protein>
    <submittedName>
        <fullName evidence="1">Uncharacterized protein</fullName>
    </submittedName>
</protein>
<name>A0A1V9YCE8_ACHHY</name>
<dbReference type="EMBL" id="JNBR01002186">
    <property type="protein sequence ID" value="OQR83400.1"/>
    <property type="molecule type" value="Genomic_DNA"/>
</dbReference>
<comment type="caution">
    <text evidence="1">The sequence shown here is derived from an EMBL/GenBank/DDBJ whole genome shotgun (WGS) entry which is preliminary data.</text>
</comment>
<sequence length="157" mass="17985">MWYGWLKRIKKRLQECHRRLLVDTTTILHDHRLRLAVAKRDHQWYGHGAAAVQAAQAALDTATAELSQYNKDMEFDFHANYNEHGSRHFFRRPHGSKVPISKVNVEGGVATDAPTVQTAFTAHWRSVMTTPPGQPPLNRARRRAVLRRLVQRLSSGD</sequence>
<reference evidence="1 2" key="1">
    <citation type="journal article" date="2014" name="Genome Biol. Evol.">
        <title>The secreted proteins of Achlya hypogyna and Thraustotheca clavata identify the ancestral oomycete secretome and reveal gene acquisitions by horizontal gene transfer.</title>
        <authorList>
            <person name="Misner I."/>
            <person name="Blouin N."/>
            <person name="Leonard G."/>
            <person name="Richards T.A."/>
            <person name="Lane C.E."/>
        </authorList>
    </citation>
    <scope>NUCLEOTIDE SEQUENCE [LARGE SCALE GENOMIC DNA]</scope>
    <source>
        <strain evidence="1 2">ATCC 48635</strain>
    </source>
</reference>
<proteinExistence type="predicted"/>
<keyword evidence="2" id="KW-1185">Reference proteome</keyword>
<evidence type="ECO:0000313" key="1">
    <source>
        <dbReference type="EMBL" id="OQR83400.1"/>
    </source>
</evidence>
<gene>
    <name evidence="1" type="ORF">ACHHYP_14758</name>
</gene>
<dbReference type="Proteomes" id="UP000243579">
    <property type="component" value="Unassembled WGS sequence"/>
</dbReference>